<keyword evidence="12" id="KW-1185">Reference proteome</keyword>
<name>A0ABR7D2M8_9BACT</name>
<comment type="subcellular location">
    <subcellularLocation>
        <location evidence="1">Cell membrane</location>
        <topology evidence="1">Multi-pass membrane protein</topology>
    </subcellularLocation>
</comment>
<proteinExistence type="inferred from homology"/>
<evidence type="ECO:0000313" key="11">
    <source>
        <dbReference type="EMBL" id="MBC5622177.1"/>
    </source>
</evidence>
<dbReference type="Pfam" id="PF00924">
    <property type="entry name" value="MS_channel_2nd"/>
    <property type="match status" value="1"/>
</dbReference>
<evidence type="ECO:0000259" key="9">
    <source>
        <dbReference type="Pfam" id="PF21082"/>
    </source>
</evidence>
<feature type="transmembrane region" description="Helical" evidence="7">
    <location>
        <begin position="6"/>
        <end position="30"/>
    </location>
</feature>
<dbReference type="Gene3D" id="1.10.287.1260">
    <property type="match status" value="1"/>
</dbReference>
<dbReference type="InterPro" id="IPR011014">
    <property type="entry name" value="MscS_channel_TM-2"/>
</dbReference>
<dbReference type="InterPro" id="IPR045276">
    <property type="entry name" value="YbiO_bact"/>
</dbReference>
<keyword evidence="6 7" id="KW-0472">Membrane</keyword>
<feature type="domain" description="Mechanosensitive ion channel MscS C-terminal" evidence="9">
    <location>
        <begin position="181"/>
        <end position="269"/>
    </location>
</feature>
<reference evidence="11 12" key="1">
    <citation type="submission" date="2020-08" db="EMBL/GenBank/DDBJ databases">
        <title>Genome public.</title>
        <authorList>
            <person name="Liu C."/>
            <person name="Sun Q."/>
        </authorList>
    </citation>
    <scope>NUCLEOTIDE SEQUENCE [LARGE SCALE GENOMIC DNA]</scope>
    <source>
        <strain evidence="11 12">NSJ-56</strain>
    </source>
</reference>
<comment type="caution">
    <text evidence="11">The sequence shown here is derived from an EMBL/GenBank/DDBJ whole genome shotgun (WGS) entry which is preliminary data.</text>
</comment>
<organism evidence="11 12">
    <name type="scientific">Butyricimonas hominis</name>
    <dbReference type="NCBI Taxonomy" id="2763032"/>
    <lineage>
        <taxon>Bacteria</taxon>
        <taxon>Pseudomonadati</taxon>
        <taxon>Bacteroidota</taxon>
        <taxon>Bacteroidia</taxon>
        <taxon>Bacteroidales</taxon>
        <taxon>Odoribacteraceae</taxon>
        <taxon>Butyricimonas</taxon>
    </lineage>
</organism>
<dbReference type="SUPFAM" id="SSF82689">
    <property type="entry name" value="Mechanosensitive channel protein MscS (YggB), C-terminal domain"/>
    <property type="match status" value="1"/>
</dbReference>
<comment type="similarity">
    <text evidence="2">Belongs to the MscS (TC 1.A.23) family.</text>
</comment>
<evidence type="ECO:0000256" key="2">
    <source>
        <dbReference type="ARBA" id="ARBA00008017"/>
    </source>
</evidence>
<feature type="transmembrane region" description="Helical" evidence="7">
    <location>
        <begin position="91"/>
        <end position="109"/>
    </location>
</feature>
<dbReference type="SUPFAM" id="SSF50182">
    <property type="entry name" value="Sm-like ribonucleoproteins"/>
    <property type="match status" value="1"/>
</dbReference>
<keyword evidence="5 7" id="KW-1133">Transmembrane helix</keyword>
<evidence type="ECO:0000256" key="4">
    <source>
        <dbReference type="ARBA" id="ARBA00022692"/>
    </source>
</evidence>
<protein>
    <submittedName>
        <fullName evidence="11">Mechanosensitive ion channel family protein</fullName>
    </submittedName>
</protein>
<dbReference type="Pfam" id="PF21082">
    <property type="entry name" value="MS_channel_3rd"/>
    <property type="match status" value="1"/>
</dbReference>
<keyword evidence="3" id="KW-1003">Cell membrane</keyword>
<accession>A0ABR7D2M8</accession>
<dbReference type="Gene3D" id="2.30.30.60">
    <property type="match status" value="1"/>
</dbReference>
<dbReference type="Gene3D" id="3.30.70.100">
    <property type="match status" value="1"/>
</dbReference>
<evidence type="ECO:0000259" key="10">
    <source>
        <dbReference type="Pfam" id="PF21088"/>
    </source>
</evidence>
<evidence type="ECO:0000259" key="8">
    <source>
        <dbReference type="Pfam" id="PF00924"/>
    </source>
</evidence>
<sequence length="301" mass="33825">MLTKLITWCVIQLPSIAILIVLFVSLLRALRFTTKKMKKIAVSKAHKAADIDDMEAEKRINTLTGIIYGIGRIFLWVIFLLILLGKFNINIAPILASAGIVGLAVGFGAQELVRDFISGFFILLEDQLRTGDWAVINGTEGLVEKIELRTVTLRDSSGIVHIFQNGKINTLSNMTKEWSAIVLQIGIAYKEDTDNAVMLMQQVGDEMYNDPVYKELMLEPISISGVNDFADSAVVIRLVLKTKPMQQWAVGREYRRRLKKVFDAKNVEFPFPYRTLTWGDSSNPIKLKIENSDSDTSDIPK</sequence>
<evidence type="ECO:0000256" key="6">
    <source>
        <dbReference type="ARBA" id="ARBA00023136"/>
    </source>
</evidence>
<dbReference type="SUPFAM" id="SSF82861">
    <property type="entry name" value="Mechanosensitive channel protein MscS (YggB), transmembrane region"/>
    <property type="match status" value="1"/>
</dbReference>
<evidence type="ECO:0000256" key="7">
    <source>
        <dbReference type="SAM" id="Phobius"/>
    </source>
</evidence>
<dbReference type="PANTHER" id="PTHR30460:SF0">
    <property type="entry name" value="MODERATE CONDUCTANCE MECHANOSENSITIVE CHANNEL YBIO"/>
    <property type="match status" value="1"/>
</dbReference>
<feature type="domain" description="Mechanosensitive ion channel transmembrane helices 2/3" evidence="10">
    <location>
        <begin position="72"/>
        <end position="110"/>
    </location>
</feature>
<dbReference type="Proteomes" id="UP000646484">
    <property type="component" value="Unassembled WGS sequence"/>
</dbReference>
<dbReference type="EMBL" id="JACOOH010000006">
    <property type="protein sequence ID" value="MBC5622177.1"/>
    <property type="molecule type" value="Genomic_DNA"/>
</dbReference>
<dbReference type="InterPro" id="IPR010920">
    <property type="entry name" value="LSM_dom_sf"/>
</dbReference>
<evidence type="ECO:0000313" key="12">
    <source>
        <dbReference type="Proteomes" id="UP000646484"/>
    </source>
</evidence>
<keyword evidence="4 7" id="KW-0812">Transmembrane</keyword>
<evidence type="ECO:0000256" key="1">
    <source>
        <dbReference type="ARBA" id="ARBA00004651"/>
    </source>
</evidence>
<dbReference type="InterPro" id="IPR049278">
    <property type="entry name" value="MS_channel_C"/>
</dbReference>
<evidence type="ECO:0000256" key="3">
    <source>
        <dbReference type="ARBA" id="ARBA00022475"/>
    </source>
</evidence>
<dbReference type="PANTHER" id="PTHR30460">
    <property type="entry name" value="MODERATE CONDUCTANCE MECHANOSENSITIVE CHANNEL YBIO"/>
    <property type="match status" value="1"/>
</dbReference>
<feature type="transmembrane region" description="Helical" evidence="7">
    <location>
        <begin position="66"/>
        <end position="85"/>
    </location>
</feature>
<dbReference type="InterPro" id="IPR011066">
    <property type="entry name" value="MscS_channel_C_sf"/>
</dbReference>
<dbReference type="InterPro" id="IPR023408">
    <property type="entry name" value="MscS_beta-dom_sf"/>
</dbReference>
<evidence type="ECO:0000256" key="5">
    <source>
        <dbReference type="ARBA" id="ARBA00022989"/>
    </source>
</evidence>
<dbReference type="InterPro" id="IPR049142">
    <property type="entry name" value="MS_channel_1st"/>
</dbReference>
<dbReference type="InterPro" id="IPR006685">
    <property type="entry name" value="MscS_channel_2nd"/>
</dbReference>
<feature type="domain" description="Mechanosensitive ion channel MscS" evidence="8">
    <location>
        <begin position="112"/>
        <end position="175"/>
    </location>
</feature>
<gene>
    <name evidence="11" type="ORF">H8S64_13815</name>
</gene>
<dbReference type="Pfam" id="PF21088">
    <property type="entry name" value="MS_channel_1st"/>
    <property type="match status" value="1"/>
</dbReference>